<proteinExistence type="predicted"/>
<reference evidence="2" key="1">
    <citation type="journal article" date="2020" name="bioRxiv">
        <title>A rank-normalized archaeal taxonomy based on genome phylogeny resolves widespread incomplete and uneven classifications.</title>
        <authorList>
            <person name="Rinke C."/>
            <person name="Chuvochina M."/>
            <person name="Mussig A.J."/>
            <person name="Chaumeil P.-A."/>
            <person name="Waite D.W."/>
            <person name="Whitman W.B."/>
            <person name="Parks D.H."/>
            <person name="Hugenholtz P."/>
        </authorList>
    </citation>
    <scope>NUCLEOTIDE SEQUENCE</scope>
    <source>
        <strain evidence="2">UBA8839</strain>
    </source>
</reference>
<dbReference type="RefSeq" id="WP_011009112.1">
    <property type="nucleotide sequence ID" value="NZ_DAIOPL010000022.1"/>
</dbReference>
<evidence type="ECO:0000256" key="1">
    <source>
        <dbReference type="SAM" id="MobiDB-lite"/>
    </source>
</evidence>
<accession>A0A832SZ47</accession>
<protein>
    <submittedName>
        <fullName evidence="2">Uncharacterized protein</fullName>
    </submittedName>
</protein>
<comment type="caution">
    <text evidence="2">The sequence shown here is derived from an EMBL/GenBank/DDBJ whole genome shotgun (WGS) entry which is preliminary data.</text>
</comment>
<organism evidence="2 3">
    <name type="scientific">Pyrobaculum aerophilum</name>
    <dbReference type="NCBI Taxonomy" id="13773"/>
    <lineage>
        <taxon>Archaea</taxon>
        <taxon>Thermoproteota</taxon>
        <taxon>Thermoprotei</taxon>
        <taxon>Thermoproteales</taxon>
        <taxon>Thermoproteaceae</taxon>
        <taxon>Pyrobaculum</taxon>
    </lineage>
</organism>
<sequence length="72" mass="7293">MIVKTTLTGAGASTPAYREKPLEKTSTLATPSTVAGVVISIPTSAAPGIYSVVIKATSGSVTKHHTINIIVS</sequence>
<feature type="region of interest" description="Disordered" evidence="1">
    <location>
        <begin position="1"/>
        <end position="24"/>
    </location>
</feature>
<name>A0A832SZ47_9CREN</name>
<dbReference type="GeneID" id="1463816"/>
<dbReference type="Proteomes" id="UP000651120">
    <property type="component" value="Unassembled WGS sequence"/>
</dbReference>
<dbReference type="AlphaFoldDB" id="A0A832SZ47"/>
<dbReference type="EMBL" id="DUJP01000008">
    <property type="protein sequence ID" value="HII46162.1"/>
    <property type="molecule type" value="Genomic_DNA"/>
</dbReference>
<evidence type="ECO:0000313" key="3">
    <source>
        <dbReference type="Proteomes" id="UP000651120"/>
    </source>
</evidence>
<evidence type="ECO:0000313" key="2">
    <source>
        <dbReference type="EMBL" id="HII46162.1"/>
    </source>
</evidence>
<gene>
    <name evidence="2" type="ORF">HA333_01460</name>
</gene>